<dbReference type="PANTHER" id="PTHR30024:SF47">
    <property type="entry name" value="TAURINE-BINDING PERIPLASMIC PROTEIN"/>
    <property type="match status" value="1"/>
</dbReference>
<dbReference type="STRING" id="134849.SAMN05443668_121106"/>
<dbReference type="OrthoDB" id="286202at2"/>
<dbReference type="Gene3D" id="3.40.190.10">
    <property type="entry name" value="Periplasmic binding protein-like II"/>
    <property type="match status" value="1"/>
</dbReference>
<evidence type="ECO:0000256" key="4">
    <source>
        <dbReference type="SAM" id="SignalP"/>
    </source>
</evidence>
<reference evidence="5 6" key="1">
    <citation type="submission" date="2016-11" db="EMBL/GenBank/DDBJ databases">
        <authorList>
            <person name="Jaros S."/>
            <person name="Januszkiewicz K."/>
            <person name="Wedrychowicz H."/>
        </authorList>
    </citation>
    <scope>NUCLEOTIDE SEQUENCE [LARGE SCALE GENOMIC DNA]</scope>
    <source>
        <strain evidence="5 6">DSM 46144</strain>
    </source>
</reference>
<name>A0A1M7RME0_9ACTN</name>
<accession>A0A1M7RME0</accession>
<feature type="signal peptide" evidence="4">
    <location>
        <begin position="1"/>
        <end position="23"/>
    </location>
</feature>
<sequence>MSSSRRRRALVAALLAPVLALTAACGSGDTASAGDKPTLKFAYFKGAVAGPESVIAANPELAAKLPVTLKLVPIDSGVAGITQLKGGAFPGISGVGNPPAVAGIGNGTTIDVVFVESLDSAGLVVDDTIKSDADFEGQKIGALIGSTLDFELRGWLKTKGLTDKVEVVGFQSEAAIAAAYKSGRVHAAYVSQGHLLDLKKHGGRVVVTAAEIAKLGYAALGLLVVEHSYSQQHPEVVQALVCQVKAAQNHLTGPDAAKYITPAAGILGVKPADAIAGTKGYPYVPDSEQLGWFKGPDGTVESGRLVENFTLTAEFLVTQDRLKAVPAKADLAARIDPTYVEKAFQPNGCP</sequence>
<evidence type="ECO:0000256" key="1">
    <source>
        <dbReference type="ARBA" id="ARBA00004418"/>
    </source>
</evidence>
<comment type="subcellular location">
    <subcellularLocation>
        <location evidence="1">Periplasm</location>
    </subcellularLocation>
</comment>
<dbReference type="GO" id="GO:0042597">
    <property type="term" value="C:periplasmic space"/>
    <property type="evidence" value="ECO:0007669"/>
    <property type="project" value="UniProtKB-SubCell"/>
</dbReference>
<keyword evidence="3 4" id="KW-0732">Signal</keyword>
<gene>
    <name evidence="5" type="ORF">SAMN05443668_121106</name>
</gene>
<dbReference type="Pfam" id="PF13379">
    <property type="entry name" value="NMT1_2"/>
    <property type="match status" value="1"/>
</dbReference>
<protein>
    <submittedName>
        <fullName evidence="5">NitT/TauT family transport system substrate-binding protein</fullName>
    </submittedName>
</protein>
<evidence type="ECO:0000313" key="6">
    <source>
        <dbReference type="Proteomes" id="UP000184440"/>
    </source>
</evidence>
<dbReference type="AlphaFoldDB" id="A0A1M7RME0"/>
<evidence type="ECO:0000256" key="2">
    <source>
        <dbReference type="ARBA" id="ARBA00010742"/>
    </source>
</evidence>
<keyword evidence="6" id="KW-1185">Reference proteome</keyword>
<dbReference type="Proteomes" id="UP000184440">
    <property type="component" value="Unassembled WGS sequence"/>
</dbReference>
<dbReference type="PANTHER" id="PTHR30024">
    <property type="entry name" value="ALIPHATIC SULFONATES-BINDING PROTEIN-RELATED"/>
    <property type="match status" value="1"/>
</dbReference>
<feature type="chain" id="PRO_5039595647" evidence="4">
    <location>
        <begin position="24"/>
        <end position="350"/>
    </location>
</feature>
<dbReference type="EMBL" id="FRCS01000021">
    <property type="protein sequence ID" value="SHN47258.1"/>
    <property type="molecule type" value="Genomic_DNA"/>
</dbReference>
<dbReference type="SUPFAM" id="SSF53850">
    <property type="entry name" value="Periplasmic binding protein-like II"/>
    <property type="match status" value="1"/>
</dbReference>
<dbReference type="InterPro" id="IPR006311">
    <property type="entry name" value="TAT_signal"/>
</dbReference>
<dbReference type="GO" id="GO:0042918">
    <property type="term" value="P:alkanesulfonate transmembrane transport"/>
    <property type="evidence" value="ECO:0007669"/>
    <property type="project" value="TreeGrafter"/>
</dbReference>
<dbReference type="PROSITE" id="PS51318">
    <property type="entry name" value="TAT"/>
    <property type="match status" value="1"/>
</dbReference>
<dbReference type="PROSITE" id="PS51257">
    <property type="entry name" value="PROKAR_LIPOPROTEIN"/>
    <property type="match status" value="1"/>
</dbReference>
<dbReference type="RefSeq" id="WP_073264901.1">
    <property type="nucleotide sequence ID" value="NZ_FRCS01000021.1"/>
</dbReference>
<evidence type="ECO:0000313" key="5">
    <source>
        <dbReference type="EMBL" id="SHN47258.1"/>
    </source>
</evidence>
<organism evidence="5 6">
    <name type="scientific">Cryptosporangium aurantiacum</name>
    <dbReference type="NCBI Taxonomy" id="134849"/>
    <lineage>
        <taxon>Bacteria</taxon>
        <taxon>Bacillati</taxon>
        <taxon>Actinomycetota</taxon>
        <taxon>Actinomycetes</taxon>
        <taxon>Cryptosporangiales</taxon>
        <taxon>Cryptosporangiaceae</taxon>
        <taxon>Cryptosporangium</taxon>
    </lineage>
</organism>
<proteinExistence type="inferred from homology"/>
<comment type="similarity">
    <text evidence="2">Belongs to the bacterial solute-binding protein SsuA/TauA family.</text>
</comment>
<evidence type="ECO:0000256" key="3">
    <source>
        <dbReference type="ARBA" id="ARBA00022729"/>
    </source>
</evidence>